<reference evidence="2" key="1">
    <citation type="submission" date="2008-01" db="EMBL/GenBank/DDBJ databases">
        <title>Complete sequence of chromosome of Caulobacter sp. K31.</title>
        <authorList>
            <consortium name="US DOE Joint Genome Institute"/>
            <person name="Copeland A."/>
            <person name="Lucas S."/>
            <person name="Lapidus A."/>
            <person name="Barry K."/>
            <person name="Glavina del Rio T."/>
            <person name="Dalin E."/>
            <person name="Tice H."/>
            <person name="Pitluck S."/>
            <person name="Bruce D."/>
            <person name="Goodwin L."/>
            <person name="Thompson L.S."/>
            <person name="Brettin T."/>
            <person name="Detter J.C."/>
            <person name="Han C."/>
            <person name="Schmutz J."/>
            <person name="Larimer F."/>
            <person name="Land M."/>
            <person name="Hauser L."/>
            <person name="Kyrpides N."/>
            <person name="Kim E."/>
            <person name="Stephens C."/>
            <person name="Richardson P."/>
        </authorList>
    </citation>
    <scope>NUCLEOTIDE SEQUENCE [LARGE SCALE GENOMIC DNA]</scope>
    <source>
        <strain evidence="2">K31</strain>
    </source>
</reference>
<dbReference type="KEGG" id="cak:Caul_3363"/>
<feature type="transmembrane region" description="Helical" evidence="1">
    <location>
        <begin position="69"/>
        <end position="90"/>
    </location>
</feature>
<dbReference type="AlphaFoldDB" id="B0T4W3"/>
<name>B0T4W3_CAUSK</name>
<protein>
    <submittedName>
        <fullName evidence="2">Uncharacterized protein</fullName>
    </submittedName>
</protein>
<organism evidence="2">
    <name type="scientific">Caulobacter sp. (strain K31)</name>
    <dbReference type="NCBI Taxonomy" id="366602"/>
    <lineage>
        <taxon>Bacteria</taxon>
        <taxon>Pseudomonadati</taxon>
        <taxon>Pseudomonadota</taxon>
        <taxon>Alphaproteobacteria</taxon>
        <taxon>Caulobacterales</taxon>
        <taxon>Caulobacteraceae</taxon>
        <taxon>Caulobacter</taxon>
    </lineage>
</organism>
<gene>
    <name evidence="2" type="ordered locus">Caul_3363</name>
</gene>
<dbReference type="HOGENOM" id="CLU_1955666_0_0_5"/>
<dbReference type="OrthoDB" id="7190962at2"/>
<keyword evidence="1" id="KW-1133">Transmembrane helix</keyword>
<accession>B0T4W3</accession>
<proteinExistence type="predicted"/>
<feature type="transmembrane region" description="Helical" evidence="1">
    <location>
        <begin position="102"/>
        <end position="120"/>
    </location>
</feature>
<feature type="transmembrane region" description="Helical" evidence="1">
    <location>
        <begin position="35"/>
        <end position="57"/>
    </location>
</feature>
<sequence length="129" mass="13945" precursor="true">MSKQDVAIFAVAGLLAWLAATLFYAAYGGDLLEKAFWFYALNAFAAAAAATFVFQATARLRRIPRGRRLFPALAFALPVLIGAELVLANFQRLISDDQASLGRYGAFMLVVLVSVGASVFERGPQKARV</sequence>
<evidence type="ECO:0000256" key="1">
    <source>
        <dbReference type="SAM" id="Phobius"/>
    </source>
</evidence>
<dbReference type="EMBL" id="CP000927">
    <property type="protein sequence ID" value="ABZ72490.1"/>
    <property type="molecule type" value="Genomic_DNA"/>
</dbReference>
<keyword evidence="1" id="KW-0812">Transmembrane</keyword>
<evidence type="ECO:0000313" key="2">
    <source>
        <dbReference type="EMBL" id="ABZ72490.1"/>
    </source>
</evidence>
<keyword evidence="1" id="KW-0472">Membrane</keyword>